<dbReference type="AlphaFoldDB" id="A0A9P3GRB8"/>
<evidence type="ECO:0000313" key="2">
    <source>
        <dbReference type="Proteomes" id="UP000703269"/>
    </source>
</evidence>
<evidence type="ECO:0000313" key="1">
    <source>
        <dbReference type="EMBL" id="GJF00088.1"/>
    </source>
</evidence>
<proteinExistence type="predicted"/>
<gene>
    <name evidence="1" type="ORF">PsYK624_163670</name>
</gene>
<keyword evidence="2" id="KW-1185">Reference proteome</keyword>
<protein>
    <submittedName>
        <fullName evidence="1">Uncharacterized protein</fullName>
    </submittedName>
</protein>
<reference evidence="1 2" key="1">
    <citation type="submission" date="2021-08" db="EMBL/GenBank/DDBJ databases">
        <title>Draft Genome Sequence of Phanerochaete sordida strain YK-624.</title>
        <authorList>
            <person name="Mori T."/>
            <person name="Dohra H."/>
            <person name="Suzuki T."/>
            <person name="Kawagishi H."/>
            <person name="Hirai H."/>
        </authorList>
    </citation>
    <scope>NUCLEOTIDE SEQUENCE [LARGE SCALE GENOMIC DNA]</scope>
    <source>
        <strain evidence="1 2">YK-624</strain>
    </source>
</reference>
<accession>A0A9P3GRB8</accession>
<dbReference type="Proteomes" id="UP000703269">
    <property type="component" value="Unassembled WGS sequence"/>
</dbReference>
<comment type="caution">
    <text evidence="1">The sequence shown here is derived from an EMBL/GenBank/DDBJ whole genome shotgun (WGS) entry which is preliminary data.</text>
</comment>
<sequence>MRLRAEAGPLSCATRGGWSFHSTTLLAARCSVTHAITRLSAVFPMKFKLGRSDEADYVDDCTHGDLVLCPR</sequence>
<organism evidence="1 2">
    <name type="scientific">Phanerochaete sordida</name>
    <dbReference type="NCBI Taxonomy" id="48140"/>
    <lineage>
        <taxon>Eukaryota</taxon>
        <taxon>Fungi</taxon>
        <taxon>Dikarya</taxon>
        <taxon>Basidiomycota</taxon>
        <taxon>Agaricomycotina</taxon>
        <taxon>Agaricomycetes</taxon>
        <taxon>Polyporales</taxon>
        <taxon>Phanerochaetaceae</taxon>
        <taxon>Phanerochaete</taxon>
    </lineage>
</organism>
<dbReference type="EMBL" id="BPQB01000133">
    <property type="protein sequence ID" value="GJF00088.1"/>
    <property type="molecule type" value="Genomic_DNA"/>
</dbReference>
<name>A0A9P3GRB8_9APHY</name>